<feature type="region of interest" description="Disordered" evidence="1">
    <location>
        <begin position="71"/>
        <end position="92"/>
    </location>
</feature>
<dbReference type="InterPro" id="IPR053313">
    <property type="entry name" value="RGF"/>
</dbReference>
<evidence type="ECO:0000313" key="3">
    <source>
        <dbReference type="EMBL" id="KAJ9539048.1"/>
    </source>
</evidence>
<dbReference type="PANTHER" id="PTHR34961">
    <property type="entry name" value="TRANSMEMBRANE PROTEIN"/>
    <property type="match status" value="1"/>
</dbReference>
<keyword evidence="2" id="KW-0732">Signal</keyword>
<keyword evidence="4" id="KW-1185">Reference proteome</keyword>
<organism evidence="3 4">
    <name type="scientific">Centaurea solstitialis</name>
    <name type="common">yellow star-thistle</name>
    <dbReference type="NCBI Taxonomy" id="347529"/>
    <lineage>
        <taxon>Eukaryota</taxon>
        <taxon>Viridiplantae</taxon>
        <taxon>Streptophyta</taxon>
        <taxon>Embryophyta</taxon>
        <taxon>Tracheophyta</taxon>
        <taxon>Spermatophyta</taxon>
        <taxon>Magnoliopsida</taxon>
        <taxon>eudicotyledons</taxon>
        <taxon>Gunneridae</taxon>
        <taxon>Pentapetalae</taxon>
        <taxon>asterids</taxon>
        <taxon>campanulids</taxon>
        <taxon>Asterales</taxon>
        <taxon>Asteraceae</taxon>
        <taxon>Carduoideae</taxon>
        <taxon>Cardueae</taxon>
        <taxon>Centaureinae</taxon>
        <taxon>Centaurea</taxon>
    </lineage>
</organism>
<feature type="compositionally biased region" description="Basic and acidic residues" evidence="1">
    <location>
        <begin position="75"/>
        <end position="92"/>
    </location>
</feature>
<sequence>MSRMLLSSSCLLVFLLCLSHESNGRHLSSVDEHAKDDNSKLLPHSTIKGFKNDPLTVHTDLNLKANEMETIGAHNDNHKQTDCKSHEKKDMIKGQKVKEDVVHGHHHQRPQSLATVTFRVPPKNKRVHQQPGFNLDYSPPKTHPPSHN</sequence>
<dbReference type="AlphaFoldDB" id="A0AA38SVB4"/>
<name>A0AA38SVB4_9ASTR</name>
<feature type="signal peptide" evidence="2">
    <location>
        <begin position="1"/>
        <end position="24"/>
    </location>
</feature>
<dbReference type="EMBL" id="JARYMX010000008">
    <property type="protein sequence ID" value="KAJ9539048.1"/>
    <property type="molecule type" value="Genomic_DNA"/>
</dbReference>
<evidence type="ECO:0000256" key="1">
    <source>
        <dbReference type="SAM" id="MobiDB-lite"/>
    </source>
</evidence>
<proteinExistence type="predicted"/>
<dbReference type="PANTHER" id="PTHR34961:SF1">
    <property type="entry name" value="ROOT MERISTEM GROWTH FACTOR 10"/>
    <property type="match status" value="1"/>
</dbReference>
<evidence type="ECO:0000256" key="2">
    <source>
        <dbReference type="SAM" id="SignalP"/>
    </source>
</evidence>
<dbReference type="Proteomes" id="UP001172457">
    <property type="component" value="Chromosome 8"/>
</dbReference>
<evidence type="ECO:0000313" key="4">
    <source>
        <dbReference type="Proteomes" id="UP001172457"/>
    </source>
</evidence>
<protein>
    <submittedName>
        <fullName evidence="3">Uncharacterized protein</fullName>
    </submittedName>
</protein>
<gene>
    <name evidence="3" type="ORF">OSB04_031781</name>
</gene>
<feature type="region of interest" description="Disordered" evidence="1">
    <location>
        <begin position="119"/>
        <end position="148"/>
    </location>
</feature>
<comment type="caution">
    <text evidence="3">The sequence shown here is derived from an EMBL/GenBank/DDBJ whole genome shotgun (WGS) entry which is preliminary data.</text>
</comment>
<feature type="chain" id="PRO_5041249893" evidence="2">
    <location>
        <begin position="25"/>
        <end position="148"/>
    </location>
</feature>
<reference evidence="3" key="1">
    <citation type="submission" date="2023-03" db="EMBL/GenBank/DDBJ databases">
        <title>Chromosome-scale reference genome and RAD-based genetic map of yellow starthistle (Centaurea solstitialis) reveal putative structural variation and QTLs associated with invader traits.</title>
        <authorList>
            <person name="Reatini B."/>
            <person name="Cang F.A."/>
            <person name="Jiang Q."/>
            <person name="Mckibben M.T.W."/>
            <person name="Barker M.S."/>
            <person name="Rieseberg L.H."/>
            <person name="Dlugosch K.M."/>
        </authorList>
    </citation>
    <scope>NUCLEOTIDE SEQUENCE</scope>
    <source>
        <strain evidence="3">CAN-66</strain>
        <tissue evidence="3">Leaf</tissue>
    </source>
</reference>
<accession>A0AA38SVB4</accession>